<dbReference type="CDD" id="cd06575">
    <property type="entry name" value="PASTA_Pbp2x-like_2"/>
    <property type="match status" value="1"/>
</dbReference>
<name>A0A3P3XIA3_9SPIR</name>
<dbReference type="InterPro" id="IPR012338">
    <property type="entry name" value="Beta-lactam/transpept-like"/>
</dbReference>
<dbReference type="SUPFAM" id="SSF56601">
    <property type="entry name" value="beta-lactamase/transpeptidase-like"/>
    <property type="match status" value="1"/>
</dbReference>
<evidence type="ECO:0000256" key="1">
    <source>
        <dbReference type="ARBA" id="ARBA00004370"/>
    </source>
</evidence>
<dbReference type="Pfam" id="PF03717">
    <property type="entry name" value="PBP_dimer"/>
    <property type="match status" value="1"/>
</dbReference>
<protein>
    <submittedName>
        <fullName evidence="5">Peptidoglycan glycosyltransferase</fullName>
        <ecNumber evidence="5">2.4.1.129</ecNumber>
    </submittedName>
</protein>
<dbReference type="InterPro" id="IPR005311">
    <property type="entry name" value="PBP_dimer"/>
</dbReference>
<evidence type="ECO:0000256" key="3">
    <source>
        <dbReference type="ARBA" id="ARBA00023136"/>
    </source>
</evidence>
<dbReference type="SUPFAM" id="SSF56519">
    <property type="entry name" value="Penicillin binding protein dimerisation domain"/>
    <property type="match status" value="1"/>
</dbReference>
<dbReference type="AlphaFoldDB" id="A0A3P3XIA3"/>
<feature type="domain" description="PASTA" evidence="4">
    <location>
        <begin position="566"/>
        <end position="624"/>
    </location>
</feature>
<dbReference type="InterPro" id="IPR050515">
    <property type="entry name" value="Beta-lactam/transpept"/>
</dbReference>
<dbReference type="GO" id="GO:0008658">
    <property type="term" value="F:penicillin binding"/>
    <property type="evidence" value="ECO:0007669"/>
    <property type="project" value="InterPro"/>
</dbReference>
<dbReference type="Gene3D" id="3.90.1310.10">
    <property type="entry name" value="Penicillin-binding protein 2a (Domain 2)"/>
    <property type="match status" value="1"/>
</dbReference>
<dbReference type="InterPro" id="IPR001460">
    <property type="entry name" value="PCN-bd_Tpept"/>
</dbReference>
<comment type="subcellular location">
    <subcellularLocation>
        <location evidence="1">Membrane</location>
    </subcellularLocation>
</comment>
<dbReference type="Pfam" id="PF00905">
    <property type="entry name" value="Transpeptidase"/>
    <property type="match status" value="1"/>
</dbReference>
<keyword evidence="2" id="KW-0645">Protease</keyword>
<gene>
    <name evidence="5" type="ORF">SPIROBIBN47_20043</name>
</gene>
<dbReference type="SUPFAM" id="SSF54184">
    <property type="entry name" value="Penicillin-binding protein 2x (pbp-2x), c-terminal domain"/>
    <property type="match status" value="1"/>
</dbReference>
<sequence length="624" mass="67819">MENHAQARFNRRLRLLIFVLFTFAAAVLVRYAVLAIEGPDKTEKSTNTVTERGRILDRNGNVLAFDIPKFNIAIRKNEIDPFRIHEDLRIVASALNTSADALEQKIRDSSQNFVYLAKRLDIDTVKPLLSQADKGQLAGFLIEEISGRIYPEGRLASHLIGFTGEGNRGLEGVEYKYDTELSGAGSENVRGSDIYLTIDAHLQYALEQTARKAFNENHAESLFLMAMDVNTGEVLAYVQMPDFDPNNFGAFKEAEREDRMSVYSYEPGSVFKIFSMASVLDAGLITPKTQFNCDGAYRKTLPSGEQIIIKDLHSYGMLDLAGILAKSSNAGAGYASDRMSEAEFYSRLINFGFTQKTGIGSPGENPGSLREPAKWSARTKPTVAIGQEIRVTALQMITAASAVANGGILLKPETIQRIEQADGKILYNHKPVALRKVIAPETSRAIITAMESAASLEGTGWRAKVPDVRMAVKTGTAQMIDPKTRAYSETDFIASTLGILPADNPKVAIYVAIVKPKGDSYLGGQIAAPVLREAAESAISILGLPRGKSQNAMHDGLVTIQEPAPAVIGAKMPDLGGFSKRQLLPLLLRSDITVIINGDGYVVSQDPPPGTAIEAGARIVLRLQ</sequence>
<dbReference type="PANTHER" id="PTHR30627">
    <property type="entry name" value="PEPTIDOGLYCAN D,D-TRANSPEPTIDASE"/>
    <property type="match status" value="1"/>
</dbReference>
<reference evidence="5" key="1">
    <citation type="submission" date="2017-02" db="EMBL/GenBank/DDBJ databases">
        <authorList>
            <person name="Regsiter A."/>
            <person name="William W."/>
        </authorList>
    </citation>
    <scope>NUCLEOTIDE SEQUENCE</scope>
    <source>
        <strain evidence="5">Bib</strain>
    </source>
</reference>
<keyword evidence="3" id="KW-0472">Membrane</keyword>
<dbReference type="GO" id="GO:0004180">
    <property type="term" value="F:carboxypeptidase activity"/>
    <property type="evidence" value="ECO:0007669"/>
    <property type="project" value="UniProtKB-KW"/>
</dbReference>
<dbReference type="Gene3D" id="3.30.450.330">
    <property type="match status" value="1"/>
</dbReference>
<dbReference type="PANTHER" id="PTHR30627:SF1">
    <property type="entry name" value="PEPTIDOGLYCAN D,D-TRANSPEPTIDASE FTSI"/>
    <property type="match status" value="1"/>
</dbReference>
<organism evidence="5">
    <name type="scientific">uncultured spirochete</name>
    <dbReference type="NCBI Taxonomy" id="156406"/>
    <lineage>
        <taxon>Bacteria</taxon>
        <taxon>Pseudomonadati</taxon>
        <taxon>Spirochaetota</taxon>
        <taxon>Spirochaetia</taxon>
        <taxon>Spirochaetales</taxon>
        <taxon>environmental samples</taxon>
    </lineage>
</organism>
<dbReference type="PROSITE" id="PS51178">
    <property type="entry name" value="PASTA"/>
    <property type="match status" value="1"/>
</dbReference>
<dbReference type="Pfam" id="PF03793">
    <property type="entry name" value="PASTA"/>
    <property type="match status" value="1"/>
</dbReference>
<evidence type="ECO:0000256" key="2">
    <source>
        <dbReference type="ARBA" id="ARBA00022645"/>
    </source>
</evidence>
<dbReference type="GO" id="GO:0005886">
    <property type="term" value="C:plasma membrane"/>
    <property type="evidence" value="ECO:0007669"/>
    <property type="project" value="TreeGrafter"/>
</dbReference>
<proteinExistence type="predicted"/>
<dbReference type="EC" id="2.4.1.129" evidence="5"/>
<dbReference type="InterPro" id="IPR036138">
    <property type="entry name" value="PBP_dimer_sf"/>
</dbReference>
<keyword evidence="5" id="KW-0808">Transferase</keyword>
<dbReference type="GO" id="GO:0016757">
    <property type="term" value="F:glycosyltransferase activity"/>
    <property type="evidence" value="ECO:0007669"/>
    <property type="project" value="UniProtKB-KW"/>
</dbReference>
<keyword evidence="5" id="KW-0328">Glycosyltransferase</keyword>
<dbReference type="InterPro" id="IPR005543">
    <property type="entry name" value="PASTA_dom"/>
</dbReference>
<keyword evidence="2" id="KW-0378">Hydrolase</keyword>
<evidence type="ECO:0000259" key="4">
    <source>
        <dbReference type="PROSITE" id="PS51178"/>
    </source>
</evidence>
<dbReference type="EMBL" id="FWDM01000012">
    <property type="protein sequence ID" value="SLM11495.1"/>
    <property type="molecule type" value="Genomic_DNA"/>
</dbReference>
<keyword evidence="2" id="KW-0121">Carboxypeptidase</keyword>
<evidence type="ECO:0000313" key="5">
    <source>
        <dbReference type="EMBL" id="SLM11495.1"/>
    </source>
</evidence>
<dbReference type="GO" id="GO:0071555">
    <property type="term" value="P:cell wall organization"/>
    <property type="evidence" value="ECO:0007669"/>
    <property type="project" value="TreeGrafter"/>
</dbReference>
<dbReference type="Gene3D" id="3.40.710.10">
    <property type="entry name" value="DD-peptidase/beta-lactamase superfamily"/>
    <property type="match status" value="1"/>
</dbReference>
<accession>A0A3P3XIA3</accession>